<reference evidence="2 3" key="1">
    <citation type="submission" date="2016-12" db="EMBL/GenBank/DDBJ databases">
        <title>The new phylogeny of genus Mycobacterium.</title>
        <authorList>
            <person name="Tortoli E."/>
            <person name="Trovato A."/>
            <person name="Cirillo D.M."/>
        </authorList>
    </citation>
    <scope>NUCLEOTIDE SEQUENCE [LARGE SCALE GENOMIC DNA]</scope>
    <source>
        <strain evidence="2 3">DSM 45069</strain>
    </source>
</reference>
<accession>A0A1W9ZRN4</accession>
<gene>
    <name evidence="2" type="ORF">BST14_02205</name>
</gene>
<evidence type="ECO:0000313" key="2">
    <source>
        <dbReference type="EMBL" id="ORA20459.1"/>
    </source>
</evidence>
<feature type="region of interest" description="Disordered" evidence="1">
    <location>
        <begin position="59"/>
        <end position="114"/>
    </location>
</feature>
<organism evidence="2 3">
    <name type="scientific">Mycobacterium arosiense ATCC BAA-1401 = DSM 45069</name>
    <dbReference type="NCBI Taxonomy" id="1265311"/>
    <lineage>
        <taxon>Bacteria</taxon>
        <taxon>Bacillati</taxon>
        <taxon>Actinomycetota</taxon>
        <taxon>Actinomycetes</taxon>
        <taxon>Mycobacteriales</taxon>
        <taxon>Mycobacteriaceae</taxon>
        <taxon>Mycobacterium</taxon>
        <taxon>Mycobacterium avium complex (MAC)</taxon>
    </lineage>
</organism>
<feature type="compositionally biased region" description="Polar residues" evidence="1">
    <location>
        <begin position="80"/>
        <end position="100"/>
    </location>
</feature>
<name>A0A1W9ZRN4_MYCAI</name>
<keyword evidence="3" id="KW-1185">Reference proteome</keyword>
<comment type="caution">
    <text evidence="2">The sequence shown here is derived from an EMBL/GenBank/DDBJ whole genome shotgun (WGS) entry which is preliminary data.</text>
</comment>
<proteinExistence type="predicted"/>
<dbReference type="Proteomes" id="UP000192707">
    <property type="component" value="Unassembled WGS sequence"/>
</dbReference>
<protein>
    <submittedName>
        <fullName evidence="2">Uncharacterized protein</fullName>
    </submittedName>
</protein>
<evidence type="ECO:0000313" key="3">
    <source>
        <dbReference type="Proteomes" id="UP000192707"/>
    </source>
</evidence>
<evidence type="ECO:0000256" key="1">
    <source>
        <dbReference type="SAM" id="MobiDB-lite"/>
    </source>
</evidence>
<dbReference type="EMBL" id="MVHG01000003">
    <property type="protein sequence ID" value="ORA20459.1"/>
    <property type="molecule type" value="Genomic_DNA"/>
</dbReference>
<sequence>MGHHIVKGWASPSTAKEIAMEMSKPHRSAPRRASTRKPLSLRTKAVMCAVLIVAFGAAAPTPAGADPGPGGDDPEPFNGISCSCDRSASTDGPLSRQQISEGIHQGLSGRGPAT</sequence>
<dbReference type="AlphaFoldDB" id="A0A1W9ZRN4"/>